<dbReference type="EMBL" id="AP035768">
    <property type="protein sequence ID" value="BFO16767.1"/>
    <property type="molecule type" value="Genomic_DNA"/>
</dbReference>
<evidence type="ECO:0000313" key="1">
    <source>
        <dbReference type="EMBL" id="BFO16767.1"/>
    </source>
</evidence>
<gene>
    <name evidence="1" type="ORF">SHKM778_31550</name>
</gene>
<name>A0AAT9HHG8_9ACTN</name>
<reference evidence="1" key="1">
    <citation type="submission" date="2024-06" db="EMBL/GenBank/DDBJ databases">
        <authorList>
            <consortium name="consrtm"/>
            <person name="Uemura M."/>
            <person name="Terahara T."/>
        </authorList>
    </citation>
    <scope>NUCLEOTIDE SEQUENCE</scope>
    <source>
        <strain evidence="1">KM77-8</strain>
    </source>
</reference>
<sequence length="73" mass="8063">MRVPGPPRGRDLLPKSGRRRLSACGPRGSALFRREGLAPRPMRAGARGARVGGMKRLLEILGFLAVVQGWWVW</sequence>
<protein>
    <submittedName>
        <fullName evidence="1">Uncharacterized protein</fullName>
    </submittedName>
</protein>
<accession>A0AAT9HHG8</accession>
<proteinExistence type="predicted"/>
<reference evidence="1" key="2">
    <citation type="submission" date="2024-07" db="EMBL/GenBank/DDBJ databases">
        <title>Streptomyces haneummycinica sp. nov., a new antibiotic-producing actinobacterium isolated from marine sediment.</title>
        <authorList>
            <person name="Uemura M."/>
            <person name="Hamada M."/>
            <person name="Hirano S."/>
            <person name="Kobayashi K."/>
            <person name="Ohshiro T."/>
            <person name="Kobayashi T."/>
            <person name="Terahara T."/>
        </authorList>
    </citation>
    <scope>NUCLEOTIDE SEQUENCE</scope>
    <source>
        <strain evidence="1">KM77-8</strain>
    </source>
</reference>
<dbReference type="AlphaFoldDB" id="A0AAT9HHG8"/>
<organism evidence="1">
    <name type="scientific">Streptomyces haneummycinicus</name>
    <dbReference type="NCBI Taxonomy" id="3074435"/>
    <lineage>
        <taxon>Bacteria</taxon>
        <taxon>Bacillati</taxon>
        <taxon>Actinomycetota</taxon>
        <taxon>Actinomycetes</taxon>
        <taxon>Kitasatosporales</taxon>
        <taxon>Streptomycetaceae</taxon>
        <taxon>Streptomyces</taxon>
    </lineage>
</organism>